<evidence type="ECO:0000256" key="1">
    <source>
        <dbReference type="SAM" id="MobiDB-lite"/>
    </source>
</evidence>
<gene>
    <name evidence="2" type="ORF">CBM2586_B90290</name>
</gene>
<evidence type="ECO:0000313" key="2">
    <source>
        <dbReference type="EMBL" id="SOY76399.1"/>
    </source>
</evidence>
<proteinExistence type="predicted"/>
<accession>A0A375CNZ9</accession>
<name>A0A375CNZ9_9BURK</name>
<comment type="caution">
    <text evidence="2">The sequence shown here is derived from an EMBL/GenBank/DDBJ whole genome shotgun (WGS) entry which is preliminary data.</text>
</comment>
<dbReference type="AlphaFoldDB" id="A0A375CNZ9"/>
<sequence length="58" mass="6611">MLTLTAFLRPLTFAGRNNKRPGRGTQHPVTKYNFSPTRGMTPLERGDCGFWSTFPHLM</sequence>
<organism evidence="2">
    <name type="scientific">Cupriavidus taiwanensis</name>
    <dbReference type="NCBI Taxonomy" id="164546"/>
    <lineage>
        <taxon>Bacteria</taxon>
        <taxon>Pseudomonadati</taxon>
        <taxon>Pseudomonadota</taxon>
        <taxon>Betaproteobacteria</taxon>
        <taxon>Burkholderiales</taxon>
        <taxon>Burkholderiaceae</taxon>
        <taxon>Cupriavidus</taxon>
    </lineage>
</organism>
<dbReference type="Proteomes" id="UP000257016">
    <property type="component" value="Unassembled WGS sequence"/>
</dbReference>
<protein>
    <submittedName>
        <fullName evidence="2">Uncharacterized protein</fullName>
    </submittedName>
</protein>
<dbReference type="EMBL" id="OFSN01000027">
    <property type="protein sequence ID" value="SOY76399.1"/>
    <property type="molecule type" value="Genomic_DNA"/>
</dbReference>
<reference evidence="2" key="1">
    <citation type="submission" date="2018-01" db="EMBL/GenBank/DDBJ databases">
        <authorList>
            <person name="Clerissi C."/>
        </authorList>
    </citation>
    <scope>NUCLEOTIDE SEQUENCE</scope>
    <source>
        <strain evidence="2">Cupriavidus taiwanensis LMG 19430</strain>
    </source>
</reference>
<feature type="region of interest" description="Disordered" evidence="1">
    <location>
        <begin position="13"/>
        <end position="38"/>
    </location>
</feature>